<gene>
    <name evidence="3" type="ORF">N6G96_03085</name>
</gene>
<dbReference type="Pfam" id="PF04909">
    <property type="entry name" value="Amidohydro_2"/>
    <property type="match status" value="1"/>
</dbReference>
<keyword evidence="4" id="KW-1185">Reference proteome</keyword>
<dbReference type="EMBL" id="CP104778">
    <property type="protein sequence ID" value="WPC22221.1"/>
    <property type="molecule type" value="Genomic_DNA"/>
</dbReference>
<reference evidence="4" key="1">
    <citation type="submission" date="2024-06" db="EMBL/GenBank/DDBJ databases">
        <authorList>
            <person name="Chang H.C."/>
            <person name="Mun S.Y."/>
        </authorList>
    </citation>
    <scope>NUCLEOTIDE SEQUENCE [LARGE SCALE GENOMIC DNA]</scope>
    <source>
        <strain evidence="4">KT1</strain>
    </source>
</reference>
<dbReference type="Proteomes" id="UP001302696">
    <property type="component" value="Chromosome"/>
</dbReference>
<proteinExistence type="predicted"/>
<dbReference type="InterPro" id="IPR006680">
    <property type="entry name" value="Amidohydro-rel"/>
</dbReference>
<evidence type="ECO:0000259" key="2">
    <source>
        <dbReference type="Pfam" id="PF04909"/>
    </source>
</evidence>
<keyword evidence="1" id="KW-0456">Lyase</keyword>
<dbReference type="PANTHER" id="PTHR21240:SF30">
    <property type="entry name" value="AMIDOHYDROLASE-RELATED DOMAIN-CONTAINING PROTEIN-RELATED"/>
    <property type="match status" value="1"/>
</dbReference>
<dbReference type="RefSeq" id="WP_320531940.1">
    <property type="nucleotide sequence ID" value="NZ_CP104778.1"/>
</dbReference>
<organism evidence="3 4">
    <name type="scientific">Pediococcus inopinatus</name>
    <dbReference type="NCBI Taxonomy" id="114090"/>
    <lineage>
        <taxon>Bacteria</taxon>
        <taxon>Bacillati</taxon>
        <taxon>Bacillota</taxon>
        <taxon>Bacilli</taxon>
        <taxon>Lactobacillales</taxon>
        <taxon>Lactobacillaceae</taxon>
        <taxon>Pediococcus</taxon>
    </lineage>
</organism>
<dbReference type="SUPFAM" id="SSF51556">
    <property type="entry name" value="Metallo-dependent hydrolases"/>
    <property type="match status" value="1"/>
</dbReference>
<dbReference type="Gene3D" id="3.20.20.140">
    <property type="entry name" value="Metal-dependent hydrolases"/>
    <property type="match status" value="1"/>
</dbReference>
<evidence type="ECO:0000313" key="3">
    <source>
        <dbReference type="EMBL" id="WPC22221.1"/>
    </source>
</evidence>
<dbReference type="InterPro" id="IPR032465">
    <property type="entry name" value="ACMSD"/>
</dbReference>
<protein>
    <submittedName>
        <fullName evidence="3">Amidohydrolase family protein</fullName>
    </submittedName>
</protein>
<accession>A0ABZ0Q5H1</accession>
<dbReference type="PANTHER" id="PTHR21240">
    <property type="entry name" value="2-AMINO-3-CARBOXYLMUCONATE-6-SEMIALDEHYDE DECARBOXYLASE"/>
    <property type="match status" value="1"/>
</dbReference>
<feature type="domain" description="Amidohydrolase-related" evidence="2">
    <location>
        <begin position="44"/>
        <end position="325"/>
    </location>
</feature>
<dbReference type="InterPro" id="IPR032466">
    <property type="entry name" value="Metal_Hydrolase"/>
</dbReference>
<sequence>MMKIITVEEHFDTPANIKQFNEYSKVKNNNPRQEILGKTLTNFDKRIEYMDKYGIDMQVISDAGNSPQVLPDELIVDASRAQNDTLTEAVSTRSDRLAGLATLPVNKPEEAAKELERAVKTLGLKGGIISGTIDGQFLDAPKFEPIFAMAEKLDVPLYLHPGVIRDEQKKILYDSKAYSPALATFMGGAAWGWHMEQGIQMVRLFVSGLMEKYPNLKLVSGHWGEFVPMFLERLSEFLPFSGLDLPHSFGYYYKRNVYVTPSGMFTNPQMQMVLTEMGAVHLMYSEDYPYIERKEQVNEFITKADLTDDQREQFAHGTAEKLFKL</sequence>
<evidence type="ECO:0000256" key="1">
    <source>
        <dbReference type="ARBA" id="ARBA00023239"/>
    </source>
</evidence>
<evidence type="ECO:0000313" key="4">
    <source>
        <dbReference type="Proteomes" id="UP001302696"/>
    </source>
</evidence>
<name>A0ABZ0Q5H1_9LACO</name>